<dbReference type="InterPro" id="IPR033443">
    <property type="entry name" value="PROP1-like_PPR_dom"/>
</dbReference>
<dbReference type="Gene3D" id="1.25.40.10">
    <property type="entry name" value="Tetratricopeptide repeat domain"/>
    <property type="match status" value="3"/>
</dbReference>
<feature type="region of interest" description="Disordered" evidence="3">
    <location>
        <begin position="1"/>
        <end position="41"/>
    </location>
</feature>
<dbReference type="PROSITE" id="PS51375">
    <property type="entry name" value="PPR"/>
    <property type="match status" value="8"/>
</dbReference>
<dbReference type="CDD" id="cd00043">
    <property type="entry name" value="CYCLIN_SF"/>
    <property type="match status" value="1"/>
</dbReference>
<proteinExistence type="predicted"/>
<feature type="compositionally biased region" description="Basic and acidic residues" evidence="3">
    <location>
        <begin position="1"/>
        <end position="11"/>
    </location>
</feature>
<dbReference type="Proteomes" id="UP001244341">
    <property type="component" value="Chromosome 1b"/>
</dbReference>
<evidence type="ECO:0000259" key="4">
    <source>
        <dbReference type="Pfam" id="PF17177"/>
    </source>
</evidence>
<feature type="repeat" description="PPR" evidence="2">
    <location>
        <begin position="280"/>
        <end position="314"/>
    </location>
</feature>
<name>A0ABY8TNM5_TETOB</name>
<feature type="repeat" description="PPR" evidence="2">
    <location>
        <begin position="315"/>
        <end position="349"/>
    </location>
</feature>
<feature type="repeat" description="PPR" evidence="2">
    <location>
        <begin position="210"/>
        <end position="244"/>
    </location>
</feature>
<feature type="region of interest" description="Disordered" evidence="3">
    <location>
        <begin position="877"/>
        <end position="902"/>
    </location>
</feature>
<gene>
    <name evidence="5" type="ORF">OEZ85_008491</name>
</gene>
<reference evidence="5 6" key="1">
    <citation type="submission" date="2023-05" db="EMBL/GenBank/DDBJ databases">
        <title>A 100% complete, gapless, phased diploid assembly of the Scenedesmus obliquus UTEX 3031 genome.</title>
        <authorList>
            <person name="Biondi T.C."/>
            <person name="Hanschen E.R."/>
            <person name="Kwon T."/>
            <person name="Eng W."/>
            <person name="Kruse C.P.S."/>
            <person name="Koehler S.I."/>
            <person name="Kunde Y."/>
            <person name="Gleasner C.D."/>
            <person name="You Mak K.T."/>
            <person name="Polle J."/>
            <person name="Hovde B.T."/>
            <person name="Starkenburg S.R."/>
        </authorList>
    </citation>
    <scope>NUCLEOTIDE SEQUENCE [LARGE SCALE GENOMIC DNA]</scope>
    <source>
        <strain evidence="5 6">DOE0152z</strain>
    </source>
</reference>
<dbReference type="PANTHER" id="PTHR47936">
    <property type="entry name" value="PPR_LONG DOMAIN-CONTAINING PROTEIN"/>
    <property type="match status" value="1"/>
</dbReference>
<feature type="repeat" description="PPR" evidence="2">
    <location>
        <begin position="350"/>
        <end position="384"/>
    </location>
</feature>
<accession>A0ABY8TNM5</accession>
<sequence>MDTEHVQDTFRPDAGPSGYQRSSGRGGPGHNSSRGRSRSQKGYKRLWDHVKTVGRGDTLDTDGGMPSEMSVEELVKLCSSLPGGASAVAAVAPALSYLDSRAMAAFMKELAKTQQLSRAMEIFDWLKSLPADHELYGLCDVYTFTTAISMMGPSQQLRRALELVGEMRARGLSCNVHTYSALMNVCIKCDACDLALDVFKQMHEDRIRPNVVTYNTLVDVYGKTGQWEKAVRVLDDMRDEDIEPEVRTFNTAIIACNMCGQPQEALKVYQKLLESGLQPISTTYTALISAYGKAGQLDKALDTFQTMLQRGCERSVITYSALISACEKAGRWELALQLFEQMQREGCAPNTVTYNSLITACQQGGQPEKACEVFEQMKYHGCRPDVVTYTALINAYNRAGQWHKSLQAFEQMQTQNCKPDSFVYQTVIDSLWRTGVAWAQARALQLYTAAARNWQYRFTVQAASNSSSGGGMGGSGGLGLSRDLEYVVPAFTPGVAVLALRKWLSELVTQLSSDGGSSSSMMFMGRDRILLSLGRSRHIKEPGSSSACQAVMAVLAGFRSPFRPGSGVVTPGGYVVVAEAPCHAALDWLRSCELQGYLALLMPPSLPASRQPSPLGSSSGGAGPKRLSFAADLAEDAQLELSCARAYQTVAEFELGQLLQPANMSCEYLAERDACIAAAFGYAEQFELAEEVVFDAVLLMDRVMSTGAQHDSSLGRLFVAAALRIAALQTVSAADEGALQGLPGDAALAAAAGFPPGSVSKMEANIDAALGGDTKSISMLRSLKLFFERMGADQQEALAAQHLHGATTRLLRCALLEPVLLSSQPSVVAAAVLLCARSAVGCHPFLPCCIEQLTGMDASHPQLAAAVAAVEPLTASAGLEPPPRSAPVTPVHLAPGPRPPSAGSHHLFAGMGHMPPGSGYSTPTNLAGTPTAAAGAAPQMPQMAGGLMAGHHKSLLDPVMRQHASLQRAGSDMSSLSNISPSDGSAADLQALLASSAAAAAAASSMAGSPSPHVRMGSPVVAASEPALAAAMAGLQLGMGVGLQGMAGPSCFPQMPYVSPWMPGAAGAYGTQQMPDPYQMLMQQQAQQQQQQQQQSSRLQQVTGPYVMPMQQAMLMNNAAHLLR</sequence>
<feature type="region of interest" description="Disordered" evidence="3">
    <location>
        <begin position="1081"/>
        <end position="1100"/>
    </location>
</feature>
<protein>
    <recommendedName>
        <fullName evidence="4">PROP1-like PPR domain-containing protein</fullName>
    </recommendedName>
</protein>
<evidence type="ECO:0000256" key="1">
    <source>
        <dbReference type="ARBA" id="ARBA00022737"/>
    </source>
</evidence>
<feature type="repeat" description="PPR" evidence="2">
    <location>
        <begin position="175"/>
        <end position="209"/>
    </location>
</feature>
<dbReference type="InterPro" id="IPR011990">
    <property type="entry name" value="TPR-like_helical_dom_sf"/>
</dbReference>
<dbReference type="InterPro" id="IPR002885">
    <property type="entry name" value="PPR_rpt"/>
</dbReference>
<dbReference type="Pfam" id="PF17177">
    <property type="entry name" value="PPR_long"/>
    <property type="match status" value="1"/>
</dbReference>
<feature type="repeat" description="PPR" evidence="2">
    <location>
        <begin position="385"/>
        <end position="419"/>
    </location>
</feature>
<organism evidence="5 6">
    <name type="scientific">Tetradesmus obliquus</name>
    <name type="common">Green alga</name>
    <name type="synonym">Acutodesmus obliquus</name>
    <dbReference type="NCBI Taxonomy" id="3088"/>
    <lineage>
        <taxon>Eukaryota</taxon>
        <taxon>Viridiplantae</taxon>
        <taxon>Chlorophyta</taxon>
        <taxon>core chlorophytes</taxon>
        <taxon>Chlorophyceae</taxon>
        <taxon>CS clade</taxon>
        <taxon>Sphaeropleales</taxon>
        <taxon>Scenedesmaceae</taxon>
        <taxon>Tetradesmus</taxon>
    </lineage>
</organism>
<keyword evidence="1" id="KW-0677">Repeat</keyword>
<dbReference type="Pfam" id="PF01535">
    <property type="entry name" value="PPR"/>
    <property type="match status" value="1"/>
</dbReference>
<feature type="repeat" description="PPR" evidence="2">
    <location>
        <begin position="140"/>
        <end position="174"/>
    </location>
</feature>
<evidence type="ECO:0000313" key="6">
    <source>
        <dbReference type="Proteomes" id="UP001244341"/>
    </source>
</evidence>
<dbReference type="Gene3D" id="1.10.472.10">
    <property type="entry name" value="Cyclin-like"/>
    <property type="match status" value="2"/>
</dbReference>
<feature type="repeat" description="PPR" evidence="2">
    <location>
        <begin position="245"/>
        <end position="279"/>
    </location>
</feature>
<dbReference type="Pfam" id="PF13041">
    <property type="entry name" value="PPR_2"/>
    <property type="match status" value="1"/>
</dbReference>
<dbReference type="EMBL" id="CP126208">
    <property type="protein sequence ID" value="WIA09078.1"/>
    <property type="molecule type" value="Genomic_DNA"/>
</dbReference>
<evidence type="ECO:0000256" key="2">
    <source>
        <dbReference type="PROSITE-ProRule" id="PRU00708"/>
    </source>
</evidence>
<evidence type="ECO:0000313" key="5">
    <source>
        <dbReference type="EMBL" id="WIA09078.1"/>
    </source>
</evidence>
<dbReference type="NCBIfam" id="TIGR00756">
    <property type="entry name" value="PPR"/>
    <property type="match status" value="7"/>
</dbReference>
<evidence type="ECO:0000256" key="3">
    <source>
        <dbReference type="SAM" id="MobiDB-lite"/>
    </source>
</evidence>
<dbReference type="PANTHER" id="PTHR47936:SF1">
    <property type="entry name" value="PENTATRICOPEPTIDE REPEAT-CONTAINING PROTEIN GUN1, CHLOROPLASTIC"/>
    <property type="match status" value="1"/>
</dbReference>
<dbReference type="SUPFAM" id="SSF48452">
    <property type="entry name" value="TPR-like"/>
    <property type="match status" value="1"/>
</dbReference>
<keyword evidence="6" id="KW-1185">Reference proteome</keyword>
<feature type="domain" description="PROP1-like PPR" evidence="4">
    <location>
        <begin position="154"/>
        <end position="299"/>
    </location>
</feature>